<comment type="catalytic activity">
    <reaction evidence="9">
        <text>5,6-dimethylbenzimidazole + nicotinate beta-D-ribonucleotide = alpha-ribazole 5'-phosphate + nicotinate + H(+)</text>
        <dbReference type="Rhea" id="RHEA:11196"/>
        <dbReference type="ChEBI" id="CHEBI:15378"/>
        <dbReference type="ChEBI" id="CHEBI:15890"/>
        <dbReference type="ChEBI" id="CHEBI:32544"/>
        <dbReference type="ChEBI" id="CHEBI:57502"/>
        <dbReference type="ChEBI" id="CHEBI:57918"/>
        <dbReference type="EC" id="2.4.2.21"/>
    </reaction>
</comment>
<evidence type="ECO:0000256" key="2">
    <source>
        <dbReference type="ARBA" id="ARBA00007110"/>
    </source>
</evidence>
<comment type="caution">
    <text evidence="10">The sequence shown here is derived from an EMBL/GenBank/DDBJ whole genome shotgun (WGS) entry which is preliminary data.</text>
</comment>
<comment type="similarity">
    <text evidence="2">Belongs to the CobT family.</text>
</comment>
<evidence type="ECO:0000256" key="7">
    <source>
        <dbReference type="ARBA" id="ARBA00022679"/>
    </source>
</evidence>
<organism evidence="10 11">
    <name type="scientific">Anaeroglobus geminatus F0357</name>
    <dbReference type="NCBI Taxonomy" id="861450"/>
    <lineage>
        <taxon>Bacteria</taxon>
        <taxon>Bacillati</taxon>
        <taxon>Bacillota</taxon>
        <taxon>Negativicutes</taxon>
        <taxon>Veillonellales</taxon>
        <taxon>Veillonellaceae</taxon>
        <taxon>Anaeroglobus</taxon>
    </lineage>
</organism>
<dbReference type="PANTHER" id="PTHR43463">
    <property type="entry name" value="NICOTINATE-NUCLEOTIDE--DIMETHYLBENZIMIDAZOLE PHOSPHORIBOSYLTRANSFERASE"/>
    <property type="match status" value="1"/>
</dbReference>
<proteinExistence type="inferred from homology"/>
<evidence type="ECO:0000256" key="4">
    <source>
        <dbReference type="ARBA" id="ARBA00015486"/>
    </source>
</evidence>
<dbReference type="CDD" id="cd02439">
    <property type="entry name" value="DMB-PRT_CobT"/>
    <property type="match status" value="1"/>
</dbReference>
<dbReference type="EMBL" id="AGCJ01000007">
    <property type="protein sequence ID" value="EHM43509.1"/>
    <property type="molecule type" value="Genomic_DNA"/>
</dbReference>
<dbReference type="Pfam" id="PF02277">
    <property type="entry name" value="DBI_PRT"/>
    <property type="match status" value="1"/>
</dbReference>
<dbReference type="eggNOG" id="COG2038">
    <property type="taxonomic scope" value="Bacteria"/>
</dbReference>
<keyword evidence="11" id="KW-1185">Reference proteome</keyword>
<dbReference type="SUPFAM" id="SSF52733">
    <property type="entry name" value="Nicotinate mononucleotide:5,6-dimethylbenzimidazole phosphoribosyltransferase (CobT)"/>
    <property type="match status" value="1"/>
</dbReference>
<name>G9YEU8_9FIRM</name>
<evidence type="ECO:0000313" key="10">
    <source>
        <dbReference type="EMBL" id="EHM43509.1"/>
    </source>
</evidence>
<dbReference type="InterPro" id="IPR003200">
    <property type="entry name" value="Nict_dMeBzImd_PRibTrfase"/>
</dbReference>
<dbReference type="OrthoDB" id="9781491at2"/>
<evidence type="ECO:0000256" key="1">
    <source>
        <dbReference type="ARBA" id="ARBA00005049"/>
    </source>
</evidence>
<sequence>MDYRDEVEETLRNLAKPPGSLGLLEKQVKQIFLAWGKMYRELKPKHIIFAADNGVVWSGAAAQPPEITYLQTKNMVDGLAAVSCFCNCNNIPYEVVDVGIDSPDAVGLNYKIRQGTRNFAVEPAMTEEEVRRALDIGRERVEFAGHMGYNLLSFGEMGIGNTTTSAAVLTALSPTHAALIAGYGSSRGNYKLVCRKEKLIADALREYGPMIKGPVDALRYMGGFDLAAICGAMLACVKAHIPFYVDGFITAAALVCAVQLNDEVRRYALLSHLSREAGMAVALRTVGMDESQIPIHGELSLGEGTGAVLAVSLIQSMMYAVWHMGTLDNVNEAAERRRKGGE</sequence>
<protein>
    <recommendedName>
        <fullName evidence="4">Nicotinate-nucleotide--dimethylbenzimidazole phosphoribosyltransferase</fullName>
        <ecNumber evidence="3">2.4.2.21</ecNumber>
    </recommendedName>
    <alternativeName>
        <fullName evidence="8">N(1)-alpha-phosphoribosyltransferase</fullName>
    </alternativeName>
</protein>
<dbReference type="PATRIC" id="fig|861450.3.peg.152"/>
<dbReference type="Gene3D" id="3.40.50.10210">
    <property type="match status" value="1"/>
</dbReference>
<evidence type="ECO:0000256" key="9">
    <source>
        <dbReference type="ARBA" id="ARBA00047340"/>
    </source>
</evidence>
<dbReference type="Gene3D" id="1.10.1610.10">
    <property type="match status" value="1"/>
</dbReference>
<dbReference type="InterPro" id="IPR023195">
    <property type="entry name" value="Nict_dMeBzImd_PRibTrfase_N"/>
</dbReference>
<dbReference type="HOGENOM" id="CLU_002982_0_0_9"/>
<evidence type="ECO:0000256" key="8">
    <source>
        <dbReference type="ARBA" id="ARBA00030686"/>
    </source>
</evidence>
<dbReference type="InterPro" id="IPR036087">
    <property type="entry name" value="Nict_dMeBzImd_PRibTrfase_sf"/>
</dbReference>
<dbReference type="UniPathway" id="UPA00061">
    <property type="reaction ID" value="UER00516"/>
</dbReference>
<dbReference type="STRING" id="861450.HMPREF0080_00158"/>
<dbReference type="EC" id="2.4.2.21" evidence="3"/>
<evidence type="ECO:0000256" key="5">
    <source>
        <dbReference type="ARBA" id="ARBA00022573"/>
    </source>
</evidence>
<dbReference type="GO" id="GO:0009236">
    <property type="term" value="P:cobalamin biosynthetic process"/>
    <property type="evidence" value="ECO:0007669"/>
    <property type="project" value="UniProtKB-KW"/>
</dbReference>
<keyword evidence="5" id="KW-0169">Cobalamin biosynthesis</keyword>
<dbReference type="Proteomes" id="UP000005481">
    <property type="component" value="Unassembled WGS sequence"/>
</dbReference>
<reference evidence="10 11" key="1">
    <citation type="submission" date="2011-08" db="EMBL/GenBank/DDBJ databases">
        <authorList>
            <person name="Weinstock G."/>
            <person name="Sodergren E."/>
            <person name="Clifton S."/>
            <person name="Fulton L."/>
            <person name="Fulton B."/>
            <person name="Courtney L."/>
            <person name="Fronick C."/>
            <person name="Harrison M."/>
            <person name="Strong C."/>
            <person name="Farmer C."/>
            <person name="Delahaunty K."/>
            <person name="Markovic C."/>
            <person name="Hall O."/>
            <person name="Minx P."/>
            <person name="Tomlinson C."/>
            <person name="Mitreva M."/>
            <person name="Hou S."/>
            <person name="Chen J."/>
            <person name="Wollam A."/>
            <person name="Pepin K.H."/>
            <person name="Johnson M."/>
            <person name="Bhonagiri V."/>
            <person name="Zhang X."/>
            <person name="Suruliraj S."/>
            <person name="Warren W."/>
            <person name="Chinwalla A."/>
            <person name="Mardis E.R."/>
            <person name="Wilson R.K."/>
        </authorList>
    </citation>
    <scope>NUCLEOTIDE SEQUENCE [LARGE SCALE GENOMIC DNA]</scope>
    <source>
        <strain evidence="10 11">F0357</strain>
    </source>
</reference>
<evidence type="ECO:0000313" key="11">
    <source>
        <dbReference type="Proteomes" id="UP000005481"/>
    </source>
</evidence>
<keyword evidence="6 10" id="KW-0328">Glycosyltransferase</keyword>
<keyword evidence="7 10" id="KW-0808">Transferase</keyword>
<comment type="pathway">
    <text evidence="1">Nucleoside biosynthesis; alpha-ribazole biosynthesis; alpha-ribazole from 5,6-dimethylbenzimidazole: step 1/2.</text>
</comment>
<dbReference type="GO" id="GO:0008939">
    <property type="term" value="F:nicotinate-nucleotide-dimethylbenzimidazole phosphoribosyltransferase activity"/>
    <property type="evidence" value="ECO:0007669"/>
    <property type="project" value="UniProtKB-EC"/>
</dbReference>
<evidence type="ECO:0000256" key="6">
    <source>
        <dbReference type="ARBA" id="ARBA00022676"/>
    </source>
</evidence>
<dbReference type="AlphaFoldDB" id="G9YEU8"/>
<dbReference type="PANTHER" id="PTHR43463:SF1">
    <property type="entry name" value="NICOTINATE-NUCLEOTIDE--DIMETHYLBENZIMIDAZOLE PHOSPHORIBOSYLTRANSFERASE"/>
    <property type="match status" value="1"/>
</dbReference>
<evidence type="ECO:0000256" key="3">
    <source>
        <dbReference type="ARBA" id="ARBA00011991"/>
    </source>
</evidence>
<accession>G9YEU8</accession>
<gene>
    <name evidence="10" type="ORF">HMPREF0080_00158</name>
</gene>
<dbReference type="RefSeq" id="WP_006789141.1">
    <property type="nucleotide sequence ID" value="NZ_JH417566.1"/>
</dbReference>